<dbReference type="EMBL" id="JADDOJ010000013">
    <property type="protein sequence ID" value="MBE7939923.1"/>
    <property type="molecule type" value="Genomic_DNA"/>
</dbReference>
<comment type="caution">
    <text evidence="3">The sequence shown here is derived from an EMBL/GenBank/DDBJ whole genome shotgun (WGS) entry which is preliminary data.</text>
</comment>
<dbReference type="Proteomes" id="UP000715965">
    <property type="component" value="Unassembled WGS sequence"/>
</dbReference>
<accession>A0ABR9SC46</accession>
<feature type="transmembrane region" description="Helical" evidence="2">
    <location>
        <begin position="30"/>
        <end position="50"/>
    </location>
</feature>
<organism evidence="3 4">
    <name type="scientific">Ramlibacter aquaticus</name>
    <dbReference type="NCBI Taxonomy" id="2780094"/>
    <lineage>
        <taxon>Bacteria</taxon>
        <taxon>Pseudomonadati</taxon>
        <taxon>Pseudomonadota</taxon>
        <taxon>Betaproteobacteria</taxon>
        <taxon>Burkholderiales</taxon>
        <taxon>Comamonadaceae</taxon>
        <taxon>Ramlibacter</taxon>
    </lineage>
</organism>
<keyword evidence="4" id="KW-1185">Reference proteome</keyword>
<feature type="region of interest" description="Disordered" evidence="1">
    <location>
        <begin position="52"/>
        <end position="93"/>
    </location>
</feature>
<gene>
    <name evidence="3" type="ORF">IM725_04955</name>
</gene>
<dbReference type="RefSeq" id="WP_193779469.1">
    <property type="nucleotide sequence ID" value="NZ_JADDOJ010000013.1"/>
</dbReference>
<evidence type="ECO:0000313" key="4">
    <source>
        <dbReference type="Proteomes" id="UP000715965"/>
    </source>
</evidence>
<evidence type="ECO:0000313" key="3">
    <source>
        <dbReference type="EMBL" id="MBE7939923.1"/>
    </source>
</evidence>
<reference evidence="3 4" key="1">
    <citation type="submission" date="2020-10" db="EMBL/GenBank/DDBJ databases">
        <title>Draft genome of Ramlibacter aquaticus LMG 30558.</title>
        <authorList>
            <person name="Props R."/>
        </authorList>
    </citation>
    <scope>NUCLEOTIDE SEQUENCE [LARGE SCALE GENOMIC DNA]</scope>
    <source>
        <strain evidence="3 4">LMG 30558</strain>
    </source>
</reference>
<keyword evidence="2" id="KW-0472">Membrane</keyword>
<name>A0ABR9SC46_9BURK</name>
<evidence type="ECO:0000256" key="2">
    <source>
        <dbReference type="SAM" id="Phobius"/>
    </source>
</evidence>
<evidence type="ECO:0008006" key="5">
    <source>
        <dbReference type="Google" id="ProtNLM"/>
    </source>
</evidence>
<feature type="compositionally biased region" description="Low complexity" evidence="1">
    <location>
        <begin position="80"/>
        <end position="93"/>
    </location>
</feature>
<keyword evidence="2" id="KW-0812">Transmembrane</keyword>
<feature type="compositionally biased region" description="Basic and acidic residues" evidence="1">
    <location>
        <begin position="60"/>
        <end position="69"/>
    </location>
</feature>
<proteinExistence type="predicted"/>
<sequence length="93" mass="9826">MYILIIAWAYVALMMAVAEATNPSGTVLGAIVTFVLYGVLPVSIAAYLMATPARKRRRREREEAERAAHADSAQPGAGGEAAAAPVAPVREET</sequence>
<keyword evidence="2" id="KW-1133">Transmembrane helix</keyword>
<evidence type="ECO:0000256" key="1">
    <source>
        <dbReference type="SAM" id="MobiDB-lite"/>
    </source>
</evidence>
<protein>
    <recommendedName>
        <fullName evidence="5">Transmembrane protein</fullName>
    </recommendedName>
</protein>